<dbReference type="EMBL" id="MU154567">
    <property type="protein sequence ID" value="KAF9494926.1"/>
    <property type="molecule type" value="Genomic_DNA"/>
</dbReference>
<evidence type="ECO:0000256" key="1">
    <source>
        <dbReference type="SAM" id="MobiDB-lite"/>
    </source>
</evidence>
<dbReference type="Pfam" id="PF20414">
    <property type="entry name" value="DUF6698"/>
    <property type="match status" value="1"/>
</dbReference>
<feature type="region of interest" description="Disordered" evidence="1">
    <location>
        <begin position="35"/>
        <end position="58"/>
    </location>
</feature>
<dbReference type="OrthoDB" id="3160134at2759"/>
<accession>A0A9P6A088</accession>
<comment type="caution">
    <text evidence="2">The sequence shown here is derived from an EMBL/GenBank/DDBJ whole genome shotgun (WGS) entry which is preliminary data.</text>
</comment>
<feature type="region of interest" description="Disordered" evidence="1">
    <location>
        <begin position="1"/>
        <end position="23"/>
    </location>
</feature>
<evidence type="ECO:0000313" key="2">
    <source>
        <dbReference type="EMBL" id="KAF9494926.1"/>
    </source>
</evidence>
<name>A0A9P6A088_PLEER</name>
<organism evidence="2 3">
    <name type="scientific">Pleurotus eryngii</name>
    <name type="common">Boletus of the steppes</name>
    <dbReference type="NCBI Taxonomy" id="5323"/>
    <lineage>
        <taxon>Eukaryota</taxon>
        <taxon>Fungi</taxon>
        <taxon>Dikarya</taxon>
        <taxon>Basidiomycota</taxon>
        <taxon>Agaricomycotina</taxon>
        <taxon>Agaricomycetes</taxon>
        <taxon>Agaricomycetidae</taxon>
        <taxon>Agaricales</taxon>
        <taxon>Pleurotineae</taxon>
        <taxon>Pleurotaceae</taxon>
        <taxon>Pleurotus</taxon>
    </lineage>
</organism>
<gene>
    <name evidence="2" type="ORF">BDN71DRAFT_1448326</name>
</gene>
<proteinExistence type="predicted"/>
<sequence>MPPRLVANTSSQSSPPTVNADATLLEKEVAEWLTEESRKRRRASADKENISLTPKGKDTDIEKKTTYQAYGQHIGRLIDFSQIIDHIIETGIKLALDDDENEDENDEDEDKKTKHIAIRHQCEDWDVLCNKIPGFKESMMMLASKRTLRHDVACHLTNGIEAVCCDDCAALKERLPSFILFDPKETLDPPIAMSGNKGDQGFNHKVTGFLLCPITLPTTTETYNKILDGNIIVTAKQLPRFLYPLDHNHDTQTLLDGVFEGYLMVRAAKFILIGCSCATSAPGASTAWRGNAALANITTVTPQIIAYVAVQLHFALSSQSTWGSKDKGHFNYHKFYWNIISFFDADPDAGKEIIGHYNYQLWGDKAGFSGSASQDANGGDDDDDDSDDRFALLRAAKRTRGPPA</sequence>
<dbReference type="Proteomes" id="UP000807025">
    <property type="component" value="Unassembled WGS sequence"/>
</dbReference>
<reference evidence="2" key="1">
    <citation type="submission" date="2020-11" db="EMBL/GenBank/DDBJ databases">
        <authorList>
            <consortium name="DOE Joint Genome Institute"/>
            <person name="Ahrendt S."/>
            <person name="Riley R."/>
            <person name="Andreopoulos W."/>
            <person name="Labutti K."/>
            <person name="Pangilinan J."/>
            <person name="Ruiz-Duenas F.J."/>
            <person name="Barrasa J.M."/>
            <person name="Sanchez-Garcia M."/>
            <person name="Camarero S."/>
            <person name="Miyauchi S."/>
            <person name="Serrano A."/>
            <person name="Linde D."/>
            <person name="Babiker R."/>
            <person name="Drula E."/>
            <person name="Ayuso-Fernandez I."/>
            <person name="Pacheco R."/>
            <person name="Padilla G."/>
            <person name="Ferreira P."/>
            <person name="Barriuso J."/>
            <person name="Kellner H."/>
            <person name="Castanera R."/>
            <person name="Alfaro M."/>
            <person name="Ramirez L."/>
            <person name="Pisabarro A.G."/>
            <person name="Kuo A."/>
            <person name="Tritt A."/>
            <person name="Lipzen A."/>
            <person name="He G."/>
            <person name="Yan M."/>
            <person name="Ng V."/>
            <person name="Cullen D."/>
            <person name="Martin F."/>
            <person name="Rosso M.-N."/>
            <person name="Henrissat B."/>
            <person name="Hibbett D."/>
            <person name="Martinez A.T."/>
            <person name="Grigoriev I.V."/>
        </authorList>
    </citation>
    <scope>NUCLEOTIDE SEQUENCE</scope>
    <source>
        <strain evidence="2">ATCC 90797</strain>
    </source>
</reference>
<dbReference type="InterPro" id="IPR046521">
    <property type="entry name" value="DUF6698"/>
</dbReference>
<protein>
    <submittedName>
        <fullName evidence="2">Uncharacterized protein</fullName>
    </submittedName>
</protein>
<dbReference type="AlphaFoldDB" id="A0A9P6A088"/>
<evidence type="ECO:0000313" key="3">
    <source>
        <dbReference type="Proteomes" id="UP000807025"/>
    </source>
</evidence>
<feature type="compositionally biased region" description="Polar residues" evidence="1">
    <location>
        <begin position="7"/>
        <end position="17"/>
    </location>
</feature>
<keyword evidence="3" id="KW-1185">Reference proteome</keyword>